<keyword evidence="11" id="KW-0378">Hydrolase</keyword>
<name>E8X3L6_GRATM</name>
<comment type="subcellular location">
    <subcellularLocation>
        <location evidence="1">Endoplasmic reticulum</location>
    </subcellularLocation>
    <subcellularLocation>
        <location evidence="3">Golgi apparatus</location>
    </subcellularLocation>
    <subcellularLocation>
        <location evidence="2">Lysosome</location>
    </subcellularLocation>
    <subcellularLocation>
        <location evidence="4">Secreted</location>
    </subcellularLocation>
</comment>
<evidence type="ECO:0000256" key="8">
    <source>
        <dbReference type="ARBA" id="ARBA00022670"/>
    </source>
</evidence>
<evidence type="ECO:0000256" key="2">
    <source>
        <dbReference type="ARBA" id="ARBA00004371"/>
    </source>
</evidence>
<evidence type="ECO:0000256" key="6">
    <source>
        <dbReference type="ARBA" id="ARBA00022525"/>
    </source>
</evidence>
<evidence type="ECO:0000256" key="20">
    <source>
        <dbReference type="ARBA" id="ARBA00033328"/>
    </source>
</evidence>
<evidence type="ECO:0000313" key="24">
    <source>
        <dbReference type="Proteomes" id="UP000000343"/>
    </source>
</evidence>
<keyword evidence="17" id="KW-0325">Glycoprotein</keyword>
<keyword evidence="9" id="KW-0479">Metal-binding</keyword>
<dbReference type="Gene3D" id="3.50.30.30">
    <property type="match status" value="1"/>
</dbReference>
<dbReference type="AlphaFoldDB" id="E8X3L6"/>
<keyword evidence="15" id="KW-0482">Metalloprotease</keyword>
<gene>
    <name evidence="23" type="ordered locus">AciX9_1144</name>
</gene>
<dbReference type="PaxDb" id="1198114-AciX9_1144"/>
<dbReference type="GO" id="GO:0046872">
    <property type="term" value="F:metal ion binding"/>
    <property type="evidence" value="ECO:0007669"/>
    <property type="project" value="UniProtKB-KW"/>
</dbReference>
<keyword evidence="18" id="KW-0458">Lysosome</keyword>
<protein>
    <recommendedName>
        <fullName evidence="5">Carboxypeptidase Q</fullName>
    </recommendedName>
    <alternativeName>
        <fullName evidence="20">Plasma glutamate carboxypeptidase</fullName>
    </alternativeName>
</protein>
<dbReference type="EMBL" id="CP002480">
    <property type="protein sequence ID" value="ADW68207.1"/>
    <property type="molecule type" value="Genomic_DNA"/>
</dbReference>
<organism evidence="24">
    <name type="scientific">Granulicella tundricola (strain ATCC BAA-1859 / DSM 23138 / MP5ACTX9)</name>
    <dbReference type="NCBI Taxonomy" id="1198114"/>
    <lineage>
        <taxon>Bacteria</taxon>
        <taxon>Pseudomonadati</taxon>
        <taxon>Acidobacteriota</taxon>
        <taxon>Terriglobia</taxon>
        <taxon>Terriglobales</taxon>
        <taxon>Acidobacteriaceae</taxon>
        <taxon>Granulicella</taxon>
    </lineage>
</organism>
<evidence type="ECO:0000256" key="10">
    <source>
        <dbReference type="ARBA" id="ARBA00022729"/>
    </source>
</evidence>
<evidence type="ECO:0000259" key="22">
    <source>
        <dbReference type="Pfam" id="PF04389"/>
    </source>
</evidence>
<keyword evidence="13" id="KW-0862">Zinc</keyword>
<evidence type="ECO:0000256" key="16">
    <source>
        <dbReference type="ARBA" id="ARBA00023145"/>
    </source>
</evidence>
<keyword evidence="10 21" id="KW-0732">Signal</keyword>
<dbReference type="STRING" id="1198114.AciX9_1144"/>
<feature type="domain" description="Peptidase M28" evidence="22">
    <location>
        <begin position="267"/>
        <end position="479"/>
    </location>
</feature>
<dbReference type="KEGG" id="acm:AciX9_1144"/>
<accession>E8X3L6</accession>
<dbReference type="HOGENOM" id="CLU_033697_1_1_0"/>
<evidence type="ECO:0000256" key="5">
    <source>
        <dbReference type="ARBA" id="ARBA00014116"/>
    </source>
</evidence>
<dbReference type="Pfam" id="PF04389">
    <property type="entry name" value="Peptidase_M28"/>
    <property type="match status" value="1"/>
</dbReference>
<dbReference type="PANTHER" id="PTHR12053">
    <property type="entry name" value="PROTEASE FAMILY M28 PLASMA GLUTAMATE CARBOXYPEPTIDASE-RELATED"/>
    <property type="match status" value="1"/>
</dbReference>
<evidence type="ECO:0000256" key="9">
    <source>
        <dbReference type="ARBA" id="ARBA00022723"/>
    </source>
</evidence>
<evidence type="ECO:0000256" key="15">
    <source>
        <dbReference type="ARBA" id="ARBA00023049"/>
    </source>
</evidence>
<evidence type="ECO:0000256" key="7">
    <source>
        <dbReference type="ARBA" id="ARBA00022645"/>
    </source>
</evidence>
<evidence type="ECO:0000256" key="3">
    <source>
        <dbReference type="ARBA" id="ARBA00004555"/>
    </source>
</evidence>
<evidence type="ECO:0000256" key="18">
    <source>
        <dbReference type="ARBA" id="ARBA00023228"/>
    </source>
</evidence>
<evidence type="ECO:0000256" key="12">
    <source>
        <dbReference type="ARBA" id="ARBA00022824"/>
    </source>
</evidence>
<dbReference type="GO" id="GO:0005764">
    <property type="term" value="C:lysosome"/>
    <property type="evidence" value="ECO:0007669"/>
    <property type="project" value="UniProtKB-SubCell"/>
</dbReference>
<keyword evidence="12" id="KW-0256">Endoplasmic reticulum</keyword>
<evidence type="ECO:0000256" key="4">
    <source>
        <dbReference type="ARBA" id="ARBA00004613"/>
    </source>
</evidence>
<keyword evidence="14" id="KW-0333">Golgi apparatus</keyword>
<evidence type="ECO:0000256" key="17">
    <source>
        <dbReference type="ARBA" id="ARBA00023180"/>
    </source>
</evidence>
<dbReference type="InterPro" id="IPR039866">
    <property type="entry name" value="CPQ"/>
</dbReference>
<dbReference type="PANTHER" id="PTHR12053:SF3">
    <property type="entry name" value="CARBOXYPEPTIDASE Q"/>
    <property type="match status" value="1"/>
</dbReference>
<dbReference type="Gene3D" id="3.40.630.10">
    <property type="entry name" value="Zn peptidases"/>
    <property type="match status" value="1"/>
</dbReference>
<dbReference type="OrthoDB" id="9762302at2"/>
<evidence type="ECO:0000313" key="23">
    <source>
        <dbReference type="EMBL" id="ADW68207.1"/>
    </source>
</evidence>
<dbReference type="eggNOG" id="COG2234">
    <property type="taxonomic scope" value="Bacteria"/>
</dbReference>
<keyword evidence="16" id="KW-0865">Zymogen</keyword>
<dbReference type="Proteomes" id="UP000000343">
    <property type="component" value="Chromosome"/>
</dbReference>
<dbReference type="GO" id="GO:0006508">
    <property type="term" value="P:proteolysis"/>
    <property type="evidence" value="ECO:0007669"/>
    <property type="project" value="UniProtKB-KW"/>
</dbReference>
<evidence type="ECO:0000256" key="19">
    <source>
        <dbReference type="ARBA" id="ARBA00025833"/>
    </source>
</evidence>
<dbReference type="GO" id="GO:0070573">
    <property type="term" value="F:metallodipeptidase activity"/>
    <property type="evidence" value="ECO:0007669"/>
    <property type="project" value="InterPro"/>
</dbReference>
<keyword evidence="8" id="KW-0645">Protease</keyword>
<keyword evidence="6" id="KW-0964">Secreted</keyword>
<proteinExistence type="predicted"/>
<keyword evidence="7" id="KW-0121">Carboxypeptidase</keyword>
<sequence>MTRVCSALLLAGLVGLTPALAQRGGVGLPGVSGPVTAQYQADATRILAAAATDTDGYAALTYLCDRIGNRNSGTPQLNAAVQWGAELMKKAGLQNVTIQPAMVPHWVRGKESASIVSPGLNGVPRKLRMLGLGMSVGTPAGGITAEVLFLHDYAELDALPADGAKGKIVVFDPGWHGYGVGTSYRTNGASRAAAKGAVAVLVRSATGLALQAPHTGRLVYDEKAPKIPSAAISVEDAGLIGRLAKDGPVTVHLEMEAHQEADVKSGNVYGDLVGSEHPEDVVVLGGHIDSWDVGQGAQDDGGGIMATFEAVSLLHKLGLKPKRTIRVVFWVNEENGGRGGDAYPVLLGAAAVAKHVAAIEMDGGAEKPLGMGYGTFGMRMGPPKPGAPPQSMTPPGFDLTKLTEPQQASFALLQQIAALLGPIGADKVFPGGGGEDIGPIVAMGVPSLSPHTVGEHYFDWHHSEADTLDKVDLEDFRKNIGMLAVTSFVLADTKETLVGEKLAKE</sequence>
<feature type="chain" id="PRO_5003230634" description="Carboxypeptidase Q" evidence="21">
    <location>
        <begin position="22"/>
        <end position="505"/>
    </location>
</feature>
<dbReference type="SUPFAM" id="SSF53187">
    <property type="entry name" value="Zn-dependent exopeptidases"/>
    <property type="match status" value="1"/>
</dbReference>
<evidence type="ECO:0000256" key="13">
    <source>
        <dbReference type="ARBA" id="ARBA00022833"/>
    </source>
</evidence>
<evidence type="ECO:0000256" key="11">
    <source>
        <dbReference type="ARBA" id="ARBA00022801"/>
    </source>
</evidence>
<evidence type="ECO:0000256" key="1">
    <source>
        <dbReference type="ARBA" id="ARBA00004240"/>
    </source>
</evidence>
<keyword evidence="24" id="KW-1185">Reference proteome</keyword>
<feature type="signal peptide" evidence="21">
    <location>
        <begin position="1"/>
        <end position="21"/>
    </location>
</feature>
<evidence type="ECO:0000256" key="21">
    <source>
        <dbReference type="SAM" id="SignalP"/>
    </source>
</evidence>
<dbReference type="GO" id="GO:0005576">
    <property type="term" value="C:extracellular region"/>
    <property type="evidence" value="ECO:0007669"/>
    <property type="project" value="UniProtKB-SubCell"/>
</dbReference>
<reference evidence="24" key="1">
    <citation type="submission" date="2011-01" db="EMBL/GenBank/DDBJ databases">
        <title>Complete sequence of chromosome of Acidobacterium sp. MP5ACTX9.</title>
        <authorList>
            <consortium name="US DOE Joint Genome Institute"/>
            <person name="Lucas S."/>
            <person name="Copeland A."/>
            <person name="Lapidus A."/>
            <person name="Cheng J.-F."/>
            <person name="Goodwin L."/>
            <person name="Pitluck S."/>
            <person name="Teshima H."/>
            <person name="Detter J.C."/>
            <person name="Han C."/>
            <person name="Tapia R."/>
            <person name="Land M."/>
            <person name="Hauser L."/>
            <person name="Kyrpides N."/>
            <person name="Ivanova N."/>
            <person name="Ovchinnikova G."/>
            <person name="Pagani I."/>
            <person name="Rawat S.R."/>
            <person name="Mannisto M."/>
            <person name="Haggblom M.M."/>
            <person name="Woyke T."/>
        </authorList>
    </citation>
    <scope>NUCLEOTIDE SEQUENCE [LARGE SCALE GENOMIC DNA]</scope>
    <source>
        <strain evidence="24">MP5ACTX9</strain>
    </source>
</reference>
<dbReference type="InterPro" id="IPR007484">
    <property type="entry name" value="Peptidase_M28"/>
</dbReference>
<comment type="subunit">
    <text evidence="19">Homodimer. The monomeric form is inactive while the homodimer is active.</text>
</comment>
<evidence type="ECO:0000256" key="14">
    <source>
        <dbReference type="ARBA" id="ARBA00023034"/>
    </source>
</evidence>
<dbReference type="GO" id="GO:0004180">
    <property type="term" value="F:carboxypeptidase activity"/>
    <property type="evidence" value="ECO:0007669"/>
    <property type="project" value="UniProtKB-KW"/>
</dbReference>